<dbReference type="Gene3D" id="1.10.720.60">
    <property type="match status" value="1"/>
</dbReference>
<dbReference type="EMBL" id="JAHRIO010090852">
    <property type="protein sequence ID" value="MEQ2188271.1"/>
    <property type="molecule type" value="Genomic_DNA"/>
</dbReference>
<feature type="non-terminal residue" evidence="1">
    <location>
        <position position="1"/>
    </location>
</feature>
<name>A0ABV0PY63_9TELE</name>
<dbReference type="InterPro" id="IPR036412">
    <property type="entry name" value="HAD-like_sf"/>
</dbReference>
<protein>
    <submittedName>
        <fullName evidence="1">Enolase-phosphatase E1</fullName>
    </submittedName>
</protein>
<organism evidence="1 2">
    <name type="scientific">Goodea atripinnis</name>
    <dbReference type="NCBI Taxonomy" id="208336"/>
    <lineage>
        <taxon>Eukaryota</taxon>
        <taxon>Metazoa</taxon>
        <taxon>Chordata</taxon>
        <taxon>Craniata</taxon>
        <taxon>Vertebrata</taxon>
        <taxon>Euteleostomi</taxon>
        <taxon>Actinopterygii</taxon>
        <taxon>Neopterygii</taxon>
        <taxon>Teleostei</taxon>
        <taxon>Neoteleostei</taxon>
        <taxon>Acanthomorphata</taxon>
        <taxon>Ovalentaria</taxon>
        <taxon>Atherinomorphae</taxon>
        <taxon>Cyprinodontiformes</taxon>
        <taxon>Goodeidae</taxon>
        <taxon>Goodea</taxon>
    </lineage>
</organism>
<dbReference type="PANTHER" id="PTHR20371:SF1">
    <property type="entry name" value="ENOLASE-PHOSPHATASE E1"/>
    <property type="match status" value="1"/>
</dbReference>
<dbReference type="SUPFAM" id="SSF56784">
    <property type="entry name" value="HAD-like"/>
    <property type="match status" value="1"/>
</dbReference>
<accession>A0ABV0PY63</accession>
<reference evidence="1 2" key="1">
    <citation type="submission" date="2021-06" db="EMBL/GenBank/DDBJ databases">
        <authorList>
            <person name="Palmer J.M."/>
        </authorList>
    </citation>
    <scope>NUCLEOTIDE SEQUENCE [LARGE SCALE GENOMIC DNA]</scope>
    <source>
        <strain evidence="1 2">GA_2019</strain>
        <tissue evidence="1">Muscle</tissue>
    </source>
</reference>
<dbReference type="InterPro" id="IPR023214">
    <property type="entry name" value="HAD_sf"/>
</dbReference>
<comment type="caution">
    <text evidence="1">The sequence shown here is derived from an EMBL/GenBank/DDBJ whole genome shotgun (WGS) entry which is preliminary data.</text>
</comment>
<dbReference type="Gene3D" id="3.40.50.1000">
    <property type="entry name" value="HAD superfamily/HAD-like"/>
    <property type="match status" value="1"/>
</dbReference>
<evidence type="ECO:0000313" key="2">
    <source>
        <dbReference type="Proteomes" id="UP001476798"/>
    </source>
</evidence>
<proteinExistence type="predicted"/>
<gene>
    <name evidence="1" type="primary">ENOPH1</name>
    <name evidence="1" type="ORF">GOODEAATRI_013335</name>
</gene>
<dbReference type="PANTHER" id="PTHR20371">
    <property type="entry name" value="ENOLASE-PHOSPHATASE E1"/>
    <property type="match status" value="1"/>
</dbReference>
<dbReference type="Proteomes" id="UP001476798">
    <property type="component" value="Unassembled WGS sequence"/>
</dbReference>
<keyword evidence="2" id="KW-1185">Reference proteome</keyword>
<evidence type="ECO:0000313" key="1">
    <source>
        <dbReference type="EMBL" id="MEQ2188271.1"/>
    </source>
</evidence>
<sequence length="157" mass="17998">DILFPYIVEHLEDYLSTHWEEDECKQDVHLLKKQIEEDMRQNRACPVHAVDQTVHTDEEKAIREVVESVIVCKVCLKMTTCPDDIDPFANRIYPDVVPSIKTWREHGLKVYIYSSGSVEAQKLLFRYSVEGDVLDVSDSLNSLTFIFASTMLGSSVC</sequence>